<evidence type="ECO:0000313" key="2">
    <source>
        <dbReference type="EMBL" id="MEJ8280416.1"/>
    </source>
</evidence>
<protein>
    <submittedName>
        <fullName evidence="2">Uncharacterized protein</fullName>
    </submittedName>
</protein>
<proteinExistence type="predicted"/>
<accession>A0ABU8TA73</accession>
<dbReference type="EMBL" id="JBBJUP010000012">
    <property type="protein sequence ID" value="MEJ8280416.1"/>
    <property type="molecule type" value="Genomic_DNA"/>
</dbReference>
<dbReference type="RefSeq" id="WP_340291528.1">
    <property type="nucleotide sequence ID" value="NZ_JBBJUP010000012.1"/>
</dbReference>
<evidence type="ECO:0000313" key="3">
    <source>
        <dbReference type="Proteomes" id="UP001364211"/>
    </source>
</evidence>
<dbReference type="Proteomes" id="UP001364211">
    <property type="component" value="Unassembled WGS sequence"/>
</dbReference>
<feature type="transmembrane region" description="Helical" evidence="1">
    <location>
        <begin position="44"/>
        <end position="61"/>
    </location>
</feature>
<reference evidence="2 3" key="1">
    <citation type="submission" date="2024-03" db="EMBL/GenBank/DDBJ databases">
        <title>Draft genome sequence of Pseudonocardia sp. DW16-2.</title>
        <authorList>
            <person name="Duangmal K."/>
        </authorList>
    </citation>
    <scope>NUCLEOTIDE SEQUENCE [LARGE SCALE GENOMIC DNA]</scope>
    <source>
        <strain evidence="2 3">DW16-2</strain>
    </source>
</reference>
<sequence>MKGLQSVVGLIGVTLGVIPLVVYVVTGGAGSWGHVADALPGPVWLYPAAVTVVAAMALVVIDRRERVRG</sequence>
<comment type="caution">
    <text evidence="2">The sequence shown here is derived from an EMBL/GenBank/DDBJ whole genome shotgun (WGS) entry which is preliminary data.</text>
</comment>
<keyword evidence="1" id="KW-1133">Transmembrane helix</keyword>
<evidence type="ECO:0000256" key="1">
    <source>
        <dbReference type="SAM" id="Phobius"/>
    </source>
</evidence>
<gene>
    <name evidence="2" type="ORF">WJX68_15850</name>
</gene>
<keyword evidence="1" id="KW-0812">Transmembrane</keyword>
<name>A0ABU8TA73_9PSEU</name>
<keyword evidence="3" id="KW-1185">Reference proteome</keyword>
<organism evidence="2 3">
    <name type="scientific">Pseudonocardia spirodelae</name>
    <dbReference type="NCBI Taxonomy" id="3133431"/>
    <lineage>
        <taxon>Bacteria</taxon>
        <taxon>Bacillati</taxon>
        <taxon>Actinomycetota</taxon>
        <taxon>Actinomycetes</taxon>
        <taxon>Pseudonocardiales</taxon>
        <taxon>Pseudonocardiaceae</taxon>
        <taxon>Pseudonocardia</taxon>
    </lineage>
</organism>
<feature type="transmembrane region" description="Helical" evidence="1">
    <location>
        <begin position="7"/>
        <end position="32"/>
    </location>
</feature>
<keyword evidence="1" id="KW-0472">Membrane</keyword>